<dbReference type="PANTHER" id="PTHR11014:SF63">
    <property type="entry name" value="METALLOPEPTIDASE, PUTATIVE (AFU_ORTHOLOGUE AFUA_6G09600)-RELATED"/>
    <property type="match status" value="1"/>
</dbReference>
<gene>
    <name evidence="1" type="ORF">N8I84_00730</name>
</gene>
<dbReference type="Proteomes" id="UP001061298">
    <property type="component" value="Chromosome"/>
</dbReference>
<proteinExistence type="predicted"/>
<dbReference type="PIRSF" id="PIRSF005962">
    <property type="entry name" value="Pept_M20D_amidohydro"/>
    <property type="match status" value="1"/>
</dbReference>
<organism evidence="1 2">
    <name type="scientific">Streptomyces cynarae</name>
    <dbReference type="NCBI Taxonomy" id="2981134"/>
    <lineage>
        <taxon>Bacteria</taxon>
        <taxon>Bacillati</taxon>
        <taxon>Actinomycetota</taxon>
        <taxon>Actinomycetes</taxon>
        <taxon>Kitasatosporales</taxon>
        <taxon>Streptomycetaceae</taxon>
        <taxon>Streptomyces</taxon>
    </lineage>
</organism>
<evidence type="ECO:0000313" key="2">
    <source>
        <dbReference type="Proteomes" id="UP001061298"/>
    </source>
</evidence>
<dbReference type="NCBIfam" id="TIGR01891">
    <property type="entry name" value="amidohydrolases"/>
    <property type="match status" value="1"/>
</dbReference>
<reference evidence="1" key="1">
    <citation type="submission" date="2022-10" db="EMBL/GenBank/DDBJ databases">
        <authorList>
            <person name="Mo P."/>
        </authorList>
    </citation>
    <scope>NUCLEOTIDE SEQUENCE</scope>
    <source>
        <strain evidence="1">HUAS 13-4</strain>
    </source>
</reference>
<evidence type="ECO:0000313" key="1">
    <source>
        <dbReference type="EMBL" id="UXY17459.1"/>
    </source>
</evidence>
<dbReference type="EMBL" id="CP106793">
    <property type="protein sequence ID" value="UXY17459.1"/>
    <property type="molecule type" value="Genomic_DNA"/>
</dbReference>
<accession>A0ABY6DSW6</accession>
<dbReference type="Gene3D" id="3.40.630.10">
    <property type="entry name" value="Zn peptidases"/>
    <property type="match status" value="2"/>
</dbReference>
<dbReference type="PANTHER" id="PTHR11014">
    <property type="entry name" value="PEPTIDASE M20 FAMILY MEMBER"/>
    <property type="match status" value="1"/>
</dbReference>
<dbReference type="SUPFAM" id="SSF53187">
    <property type="entry name" value="Zn-dependent exopeptidases"/>
    <property type="match status" value="1"/>
</dbReference>
<protein>
    <submittedName>
        <fullName evidence="1">Amidohydrolase</fullName>
    </submittedName>
</protein>
<dbReference type="InterPro" id="IPR017439">
    <property type="entry name" value="Amidohydrolase"/>
</dbReference>
<dbReference type="InterPro" id="IPR002933">
    <property type="entry name" value="Peptidase_M20"/>
</dbReference>
<name>A0ABY6DSW6_9ACTN</name>
<sequence>MSSALDHAMIDKIAAEIDDELIRMRRDIHRHPDLAGEERRTSALVAERLRAAGLAVVTGVGGHGVVAVLDGAGEGPTVAYRADMDAVDDDELFDCAFASQVPGAAHLCGHDLHTAIGVGIAMVLARLRKRLNGRVVFVFQPAEESCEGARAMIEDGVLERTAPREIYALHCGPLPVGTFAAGPGQPGQDRFRIELAGPGAADDAKRLVAMIDGLSTVGRPQTPGQLQQLMDDMQTPDGPLARFVYALSHSSSGDDGARVHAYLRAWPDDRYTEIRDEVQRWVDAIPGARVQFTEQPFPAMVSSPDLSAAAATYLRGALGEDAVTVLHAAYPFNGEDFAYFLHQVPGAMFYLGVANPEAGINGLPHSPDFAADEHAIGIGVRAMAGFLSHRLDALA</sequence>
<keyword evidence="2" id="KW-1185">Reference proteome</keyword>
<dbReference type="RefSeq" id="WP_263227362.1">
    <property type="nucleotide sequence ID" value="NZ_CP106793.1"/>
</dbReference>
<dbReference type="Pfam" id="PF01546">
    <property type="entry name" value="Peptidase_M20"/>
    <property type="match status" value="1"/>
</dbReference>